<dbReference type="SUPFAM" id="SSF56601">
    <property type="entry name" value="beta-lactamase/transpeptidase-like"/>
    <property type="match status" value="1"/>
</dbReference>
<proteinExistence type="predicted"/>
<feature type="domain" description="Beta-lactamase-related" evidence="2">
    <location>
        <begin position="45"/>
        <end position="329"/>
    </location>
</feature>
<sequence>MIKKILSLLVITLSINCISNAQQMNTAKLDSFLNVLAANNKAMGSLAIAQNGKIVYQKAVGFAALKDDLKIPATAKTKYRVGSISKMFTGVMVMQLIEEGKLSLATTLDQFYPQMPNAARITIAQLMGHKSGLFNITNAPDFGTYMTLPQTHEAMVAKMAALKPAFEPGAKYEYSNTNFILLGYILEKVTGKPYPELVKQRIVNKLGLNDTYYGGQINPANNEALSYDFADKWKQLPQTDMSIPAGAGAMVSTPADLVKFIEALFAGKLVSKTSLAQMQPFQAGYGLAMRKSGEGDEASYGHNGAIDGFRAELSYFPAHKLAISYTSNGGIYLTDKVLKGVTNIVLNKPFELPTFKLITLKAEDLDKYIGVYTSPAFPLKITVGKNSDNTLYGQAAGQSQLQLDAVAKDKFEHAPADIHMEFNTVKGQFTLTQRGKIIVFTRE</sequence>
<dbReference type="PANTHER" id="PTHR46825:SF9">
    <property type="entry name" value="BETA-LACTAMASE-RELATED DOMAIN-CONTAINING PROTEIN"/>
    <property type="match status" value="1"/>
</dbReference>
<organism evidence="3 4">
    <name type="scientific">Mucilaginibacter glaciei</name>
    <dbReference type="NCBI Taxonomy" id="2772109"/>
    <lineage>
        <taxon>Bacteria</taxon>
        <taxon>Pseudomonadati</taxon>
        <taxon>Bacteroidota</taxon>
        <taxon>Sphingobacteriia</taxon>
        <taxon>Sphingobacteriales</taxon>
        <taxon>Sphingobacteriaceae</taxon>
        <taxon>Mucilaginibacter</taxon>
    </lineage>
</organism>
<dbReference type="Gene3D" id="3.40.710.10">
    <property type="entry name" value="DD-peptidase/beta-lactamase superfamily"/>
    <property type="match status" value="1"/>
</dbReference>
<feature type="signal peptide" evidence="1">
    <location>
        <begin position="1"/>
        <end position="21"/>
    </location>
</feature>
<feature type="chain" id="PRO_5037635116" evidence="1">
    <location>
        <begin position="22"/>
        <end position="443"/>
    </location>
</feature>
<gene>
    <name evidence="3" type="ORF">IDJ76_15070</name>
</gene>
<dbReference type="Pfam" id="PF00144">
    <property type="entry name" value="Beta-lactamase"/>
    <property type="match status" value="1"/>
</dbReference>
<accession>A0A926NZB4</accession>
<dbReference type="EMBL" id="JACWMX010000006">
    <property type="protein sequence ID" value="MBD1394429.1"/>
    <property type="molecule type" value="Genomic_DNA"/>
</dbReference>
<evidence type="ECO:0000313" key="3">
    <source>
        <dbReference type="EMBL" id="MBD1394429.1"/>
    </source>
</evidence>
<keyword evidence="4" id="KW-1185">Reference proteome</keyword>
<evidence type="ECO:0000256" key="1">
    <source>
        <dbReference type="SAM" id="SignalP"/>
    </source>
</evidence>
<dbReference type="InterPro" id="IPR050491">
    <property type="entry name" value="AmpC-like"/>
</dbReference>
<keyword evidence="1" id="KW-0732">Signal</keyword>
<name>A0A926NZB4_9SPHI</name>
<evidence type="ECO:0000313" key="4">
    <source>
        <dbReference type="Proteomes" id="UP000619078"/>
    </source>
</evidence>
<dbReference type="InterPro" id="IPR012338">
    <property type="entry name" value="Beta-lactam/transpept-like"/>
</dbReference>
<dbReference type="Proteomes" id="UP000619078">
    <property type="component" value="Unassembled WGS sequence"/>
</dbReference>
<comment type="caution">
    <text evidence="3">The sequence shown here is derived from an EMBL/GenBank/DDBJ whole genome shotgun (WGS) entry which is preliminary data.</text>
</comment>
<protein>
    <submittedName>
        <fullName evidence="3">Beta-lactamase family protein</fullName>
    </submittedName>
</protein>
<dbReference type="AlphaFoldDB" id="A0A926NZB4"/>
<reference evidence="3" key="1">
    <citation type="submission" date="2020-09" db="EMBL/GenBank/DDBJ databases">
        <title>Novel species of Mucilaginibacter isolated from a glacier on the Tibetan Plateau.</title>
        <authorList>
            <person name="Liu Q."/>
            <person name="Xin Y.-H."/>
        </authorList>
    </citation>
    <scope>NUCLEOTIDE SEQUENCE</scope>
    <source>
        <strain evidence="3">ZB1P21</strain>
    </source>
</reference>
<dbReference type="PANTHER" id="PTHR46825">
    <property type="entry name" value="D-ALANYL-D-ALANINE-CARBOXYPEPTIDASE/ENDOPEPTIDASE AMPH"/>
    <property type="match status" value="1"/>
</dbReference>
<dbReference type="InterPro" id="IPR001466">
    <property type="entry name" value="Beta-lactam-related"/>
</dbReference>
<evidence type="ECO:0000259" key="2">
    <source>
        <dbReference type="Pfam" id="PF00144"/>
    </source>
</evidence>